<dbReference type="GO" id="GO:0005525">
    <property type="term" value="F:GTP binding"/>
    <property type="evidence" value="ECO:0007669"/>
    <property type="project" value="UniProtKB-UniRule"/>
</dbReference>
<dbReference type="PROSITE" id="PS51721">
    <property type="entry name" value="G_CP"/>
    <property type="match status" value="1"/>
</dbReference>
<dbReference type="GO" id="GO:0046872">
    <property type="term" value="F:metal ion binding"/>
    <property type="evidence" value="ECO:0007669"/>
    <property type="project" value="UniProtKB-KW"/>
</dbReference>
<dbReference type="EC" id="3.6.1.-" evidence="10"/>
<dbReference type="CDD" id="cd04466">
    <property type="entry name" value="S1_YloQ_GTPase"/>
    <property type="match status" value="1"/>
</dbReference>
<sequence>MKGIVQRSTGSWYEIRELNSQQIYSCRLVGKMKLDKHDLTNPIAVGDHILFTIDLNQVGIISEILPRRNYIIRQSPKNKHQLHLIAANIDQAILVTTIIEPQLKPGFIDRFLLSTEPQNIPVTIVFNKADIYGKEELEIFHAHKTIYEKIGYNVLLTSNIDKIGIKELHEQLRNKITLCSGQSGVGKSSLLNEMHEGRAQKTGEISGFSGKGTHTTTFSEMIPLINGGYIIDTPGIKLMSFNNLQLMDVSHNFRELFEASLLCRFGAQCLHRNEPDCEVKLRVSKGIISGIRYDNYLTLIEEIEAQNHWERKKRY</sequence>
<keyword evidence="4 10" id="KW-0699">rRNA-binding</keyword>
<evidence type="ECO:0000256" key="10">
    <source>
        <dbReference type="HAMAP-Rule" id="MF_01820"/>
    </source>
</evidence>
<dbReference type="Gene3D" id="2.40.50.140">
    <property type="entry name" value="Nucleic acid-binding proteins"/>
    <property type="match status" value="1"/>
</dbReference>
<dbReference type="GO" id="GO:0003924">
    <property type="term" value="F:GTPase activity"/>
    <property type="evidence" value="ECO:0007669"/>
    <property type="project" value="UniProtKB-UniRule"/>
</dbReference>
<organism evidence="13 14">
    <name type="scientific">Candidatus Defluviibacterium haderslevense</name>
    <dbReference type="NCBI Taxonomy" id="2981993"/>
    <lineage>
        <taxon>Bacteria</taxon>
        <taxon>Pseudomonadati</taxon>
        <taxon>Bacteroidota</taxon>
        <taxon>Saprospiria</taxon>
        <taxon>Saprospirales</taxon>
        <taxon>Saprospiraceae</taxon>
        <taxon>Candidatus Defluviibacterium</taxon>
    </lineage>
</organism>
<evidence type="ECO:0000256" key="5">
    <source>
        <dbReference type="ARBA" id="ARBA00022741"/>
    </source>
</evidence>
<keyword evidence="1 10" id="KW-0963">Cytoplasm</keyword>
<keyword evidence="2 10" id="KW-0690">Ribosome biogenesis</keyword>
<evidence type="ECO:0000256" key="3">
    <source>
        <dbReference type="ARBA" id="ARBA00022723"/>
    </source>
</evidence>
<dbReference type="Proteomes" id="UP000808349">
    <property type="component" value="Unassembled WGS sequence"/>
</dbReference>
<evidence type="ECO:0000259" key="12">
    <source>
        <dbReference type="PROSITE" id="PS51721"/>
    </source>
</evidence>
<comment type="subcellular location">
    <subcellularLocation>
        <location evidence="10">Cytoplasm</location>
    </subcellularLocation>
</comment>
<dbReference type="InterPro" id="IPR004881">
    <property type="entry name" value="Ribosome_biogen_GTPase_RsgA"/>
</dbReference>
<reference evidence="13 14" key="1">
    <citation type="submission" date="2020-10" db="EMBL/GenBank/DDBJ databases">
        <title>Connecting structure to function with the recovery of over 1000 high-quality activated sludge metagenome-assembled genomes encoding full-length rRNA genes using long-read sequencing.</title>
        <authorList>
            <person name="Singleton C.M."/>
            <person name="Petriglieri F."/>
            <person name="Kristensen J.M."/>
            <person name="Kirkegaard R.H."/>
            <person name="Michaelsen T.Y."/>
            <person name="Andersen M.H."/>
            <person name="Karst S.M."/>
            <person name="Dueholm M.S."/>
            <person name="Nielsen P.H."/>
            <person name="Albertsen M."/>
        </authorList>
    </citation>
    <scope>NUCLEOTIDE SEQUENCE [LARGE SCALE GENOMIC DNA]</scope>
    <source>
        <strain evidence="13">Ribe_18-Q3-R11-54_BAT3C.373</strain>
    </source>
</reference>
<protein>
    <recommendedName>
        <fullName evidence="10">Small ribosomal subunit biogenesis GTPase RsgA</fullName>
        <ecNumber evidence="10">3.6.1.-</ecNumber>
    </recommendedName>
</protein>
<keyword evidence="5 10" id="KW-0547">Nucleotide-binding</keyword>
<gene>
    <name evidence="10 13" type="primary">rsgA</name>
    <name evidence="13" type="ORF">IPO85_02835</name>
</gene>
<dbReference type="HAMAP" id="MF_01820">
    <property type="entry name" value="GTPase_RsgA"/>
    <property type="match status" value="1"/>
</dbReference>
<evidence type="ECO:0000256" key="8">
    <source>
        <dbReference type="ARBA" id="ARBA00022884"/>
    </source>
</evidence>
<dbReference type="Gene3D" id="3.40.50.300">
    <property type="entry name" value="P-loop containing nucleotide triphosphate hydrolases"/>
    <property type="match status" value="1"/>
</dbReference>
<comment type="similarity">
    <text evidence="10">Belongs to the TRAFAC class YlqF/YawG GTPase family. RsgA subfamily.</text>
</comment>
<evidence type="ECO:0000313" key="13">
    <source>
        <dbReference type="EMBL" id="MBK9716457.1"/>
    </source>
</evidence>
<dbReference type="InterPro" id="IPR010914">
    <property type="entry name" value="RsgA_GTPase_dom"/>
</dbReference>
<feature type="binding site" evidence="10">
    <location>
        <position position="269"/>
    </location>
    <ligand>
        <name>Zn(2+)</name>
        <dbReference type="ChEBI" id="CHEBI:29105"/>
    </ligand>
</feature>
<keyword evidence="8 10" id="KW-0694">RNA-binding</keyword>
<feature type="domain" description="CP-type G" evidence="12">
    <location>
        <begin position="79"/>
        <end position="239"/>
    </location>
</feature>
<dbReference type="SUPFAM" id="SSF50249">
    <property type="entry name" value="Nucleic acid-binding proteins"/>
    <property type="match status" value="1"/>
</dbReference>
<dbReference type="GO" id="GO:0005737">
    <property type="term" value="C:cytoplasm"/>
    <property type="evidence" value="ECO:0007669"/>
    <property type="project" value="UniProtKB-SubCell"/>
</dbReference>
<dbReference type="Pfam" id="PF16745">
    <property type="entry name" value="RsgA_N"/>
    <property type="match status" value="1"/>
</dbReference>
<comment type="subunit">
    <text evidence="10">Monomer. Associates with 30S ribosomal subunit, binds 16S rRNA.</text>
</comment>
<feature type="binding site" evidence="10">
    <location>
        <position position="271"/>
    </location>
    <ligand>
        <name>Zn(2+)</name>
        <dbReference type="ChEBI" id="CHEBI:29105"/>
    </ligand>
</feature>
<dbReference type="InterPro" id="IPR027417">
    <property type="entry name" value="P-loop_NTPase"/>
</dbReference>
<dbReference type="InterPro" id="IPR030378">
    <property type="entry name" value="G_CP_dom"/>
</dbReference>
<feature type="domain" description="EngC GTPase" evidence="11">
    <location>
        <begin position="87"/>
        <end position="237"/>
    </location>
</feature>
<dbReference type="AlphaFoldDB" id="A0A9D7XG21"/>
<comment type="cofactor">
    <cofactor evidence="10">
        <name>Zn(2+)</name>
        <dbReference type="ChEBI" id="CHEBI:29105"/>
    </cofactor>
    <text evidence="10">Binds 1 zinc ion per subunit.</text>
</comment>
<keyword evidence="7 10" id="KW-0862">Zinc</keyword>
<dbReference type="InterPro" id="IPR012340">
    <property type="entry name" value="NA-bd_OB-fold"/>
</dbReference>
<evidence type="ECO:0000256" key="7">
    <source>
        <dbReference type="ARBA" id="ARBA00022833"/>
    </source>
</evidence>
<name>A0A9D7XG21_9BACT</name>
<keyword evidence="9 10" id="KW-0342">GTP-binding</keyword>
<dbReference type="PANTHER" id="PTHR32120">
    <property type="entry name" value="SMALL RIBOSOMAL SUBUNIT BIOGENESIS GTPASE RSGA"/>
    <property type="match status" value="1"/>
</dbReference>
<dbReference type="GO" id="GO:0019843">
    <property type="term" value="F:rRNA binding"/>
    <property type="evidence" value="ECO:0007669"/>
    <property type="project" value="UniProtKB-KW"/>
</dbReference>
<evidence type="ECO:0000256" key="4">
    <source>
        <dbReference type="ARBA" id="ARBA00022730"/>
    </source>
</evidence>
<dbReference type="SUPFAM" id="SSF52540">
    <property type="entry name" value="P-loop containing nucleoside triphosphate hydrolases"/>
    <property type="match status" value="1"/>
</dbReference>
<comment type="caution">
    <text evidence="13">The sequence shown here is derived from an EMBL/GenBank/DDBJ whole genome shotgun (WGS) entry which is preliminary data.</text>
</comment>
<dbReference type="GO" id="GO:0042274">
    <property type="term" value="P:ribosomal small subunit biogenesis"/>
    <property type="evidence" value="ECO:0007669"/>
    <property type="project" value="UniProtKB-UniRule"/>
</dbReference>
<evidence type="ECO:0000256" key="1">
    <source>
        <dbReference type="ARBA" id="ARBA00022490"/>
    </source>
</evidence>
<evidence type="ECO:0000256" key="9">
    <source>
        <dbReference type="ARBA" id="ARBA00023134"/>
    </source>
</evidence>
<keyword evidence="6 10" id="KW-0378">Hydrolase</keyword>
<keyword evidence="3 10" id="KW-0479">Metal-binding</keyword>
<accession>A0A9D7XG21</accession>
<dbReference type="PANTHER" id="PTHR32120:SF11">
    <property type="entry name" value="SMALL RIBOSOMAL SUBUNIT BIOGENESIS GTPASE RSGA 1, MITOCHONDRIAL-RELATED"/>
    <property type="match status" value="1"/>
</dbReference>
<comment type="function">
    <text evidence="10">One of several proteins that assist in the late maturation steps of the functional core of the 30S ribosomal subunit. Helps release RbfA from mature subunits. May play a role in the assembly of ribosomal proteins into the subunit. Circularly permuted GTPase that catalyzes slow GTP hydrolysis, GTPase activity is stimulated by the 30S ribosomal subunit.</text>
</comment>
<evidence type="ECO:0000259" key="11">
    <source>
        <dbReference type="PROSITE" id="PS50936"/>
    </source>
</evidence>
<feature type="binding site" evidence="10">
    <location>
        <begin position="181"/>
        <end position="189"/>
    </location>
    <ligand>
        <name>GTP</name>
        <dbReference type="ChEBI" id="CHEBI:37565"/>
    </ligand>
</feature>
<evidence type="ECO:0000256" key="2">
    <source>
        <dbReference type="ARBA" id="ARBA00022517"/>
    </source>
</evidence>
<feature type="binding site" evidence="10">
    <location>
        <position position="277"/>
    </location>
    <ligand>
        <name>Zn(2+)</name>
        <dbReference type="ChEBI" id="CHEBI:29105"/>
    </ligand>
</feature>
<evidence type="ECO:0000256" key="6">
    <source>
        <dbReference type="ARBA" id="ARBA00022801"/>
    </source>
</evidence>
<feature type="binding site" evidence="10">
    <location>
        <begin position="127"/>
        <end position="130"/>
    </location>
    <ligand>
        <name>GTP</name>
        <dbReference type="ChEBI" id="CHEBI:37565"/>
    </ligand>
</feature>
<dbReference type="EMBL" id="JADKFW010000004">
    <property type="protein sequence ID" value="MBK9716457.1"/>
    <property type="molecule type" value="Genomic_DNA"/>
</dbReference>
<evidence type="ECO:0000313" key="14">
    <source>
        <dbReference type="Proteomes" id="UP000808349"/>
    </source>
</evidence>
<proteinExistence type="inferred from homology"/>
<dbReference type="Pfam" id="PF03193">
    <property type="entry name" value="RsgA_GTPase"/>
    <property type="match status" value="1"/>
</dbReference>
<dbReference type="CDD" id="cd01854">
    <property type="entry name" value="YjeQ_EngC"/>
    <property type="match status" value="1"/>
</dbReference>
<dbReference type="InterPro" id="IPR031944">
    <property type="entry name" value="RsgA_N"/>
</dbReference>
<feature type="binding site" evidence="10">
    <location>
        <position position="263"/>
    </location>
    <ligand>
        <name>Zn(2+)</name>
        <dbReference type="ChEBI" id="CHEBI:29105"/>
    </ligand>
</feature>
<dbReference type="NCBIfam" id="TIGR00157">
    <property type="entry name" value="ribosome small subunit-dependent GTPase A"/>
    <property type="match status" value="1"/>
</dbReference>
<dbReference type="Gene3D" id="1.10.40.50">
    <property type="entry name" value="Probable gtpase engc, domain 3"/>
    <property type="match status" value="1"/>
</dbReference>
<dbReference type="PROSITE" id="PS50936">
    <property type="entry name" value="ENGC_GTPASE"/>
    <property type="match status" value="1"/>
</dbReference>